<keyword evidence="2" id="KW-0472">Membrane</keyword>
<dbReference type="Gene3D" id="1.25.40.10">
    <property type="entry name" value="Tetratricopeptide repeat domain"/>
    <property type="match status" value="2"/>
</dbReference>
<keyword evidence="4" id="KW-1185">Reference proteome</keyword>
<feature type="compositionally biased region" description="Polar residues" evidence="1">
    <location>
        <begin position="276"/>
        <end position="285"/>
    </location>
</feature>
<organism evidence="3 4">
    <name type="scientific">Dillenia turbinata</name>
    <dbReference type="NCBI Taxonomy" id="194707"/>
    <lineage>
        <taxon>Eukaryota</taxon>
        <taxon>Viridiplantae</taxon>
        <taxon>Streptophyta</taxon>
        <taxon>Embryophyta</taxon>
        <taxon>Tracheophyta</taxon>
        <taxon>Spermatophyta</taxon>
        <taxon>Magnoliopsida</taxon>
        <taxon>eudicotyledons</taxon>
        <taxon>Gunneridae</taxon>
        <taxon>Pentapetalae</taxon>
        <taxon>Dilleniales</taxon>
        <taxon>Dilleniaceae</taxon>
        <taxon>Dillenia</taxon>
    </lineage>
</organism>
<accession>A0AAN8UY37</accession>
<reference evidence="3 4" key="1">
    <citation type="submission" date="2023-12" db="EMBL/GenBank/DDBJ databases">
        <title>A high-quality genome assembly for Dillenia turbinata (Dilleniales).</title>
        <authorList>
            <person name="Chanderbali A."/>
        </authorList>
    </citation>
    <scope>NUCLEOTIDE SEQUENCE [LARGE SCALE GENOMIC DNA]</scope>
    <source>
        <strain evidence="3">LSX21</strain>
        <tissue evidence="3">Leaf</tissue>
    </source>
</reference>
<evidence type="ECO:0000313" key="4">
    <source>
        <dbReference type="Proteomes" id="UP001370490"/>
    </source>
</evidence>
<dbReference type="EMBL" id="JBAMMX010000023">
    <property type="protein sequence ID" value="KAK6917532.1"/>
    <property type="molecule type" value="Genomic_DNA"/>
</dbReference>
<keyword evidence="2" id="KW-1133">Transmembrane helix</keyword>
<gene>
    <name evidence="3" type="ORF">RJ641_018283</name>
</gene>
<dbReference type="PANTHER" id="PTHR36888:SF2">
    <property type="entry name" value="TETRATRICOPEPTIDE REPEAT (TPR)-LIKE SUPERFAMILY PROTEIN"/>
    <property type="match status" value="1"/>
</dbReference>
<evidence type="ECO:0000256" key="2">
    <source>
        <dbReference type="SAM" id="Phobius"/>
    </source>
</evidence>
<keyword evidence="2" id="KW-0812">Transmembrane</keyword>
<proteinExistence type="predicted"/>
<dbReference type="InterPro" id="IPR011990">
    <property type="entry name" value="TPR-like_helical_dom_sf"/>
</dbReference>
<dbReference type="PANTHER" id="PTHR36888">
    <property type="entry name" value="TETRATRICOPEPTIDE-LIKE HELICAL DOMAIN-CONTAINING PROTEIN-RELATED"/>
    <property type="match status" value="1"/>
</dbReference>
<name>A0AAN8UY37_9MAGN</name>
<sequence>METLIFKPSQSLLLVHSYPIKQIHRNLVHISPRTHKLNPKSLSPCRVTTSKSTGYGGWDELSAITNSKNPSELNQLRNLFVSVGIDDQKYVFLFVVGFVSALAISRVRISSVIVFPASVLFLVSGFSFGFVHGGGFNKKKTKDETFRVYVQKLISLVQFFDELNSKLSNLKSDVQKAIDSNEIRLVDLESYVKGIDSISELALPARNLIEVTTNDDELADSKVVGKIVNPKPRRKELNEIGNDLLQYFGGLFREKLDGSKPNKSKDVIKQDNQALEVTEQSTASRASKLVKDSKEKGNMDMFNNGALDRNDDAIDYDFRRRRGDMNIGKLRTPRGYFDSEECSYMSSRQQVLNKGQISLNMGSDIDDETCSFQESVLDSVDFSVTLKRMQRRALFGTEKMLGKSNGVNMFSDNMEQDETVPNRSYFKEEKNSEDNSFTEVNHFVSEEERGSAFSSLISADVAFDRYLFEANALLKEARMSLKNRGNEGHAETKLYKSAKLLSKAIAMKPMSLIAVGQLGNTYLLHGELKLKMSRKLRNLLNTDEPSLPDIWNKELRGLNLEVNNKDKLASILINVCEECEQLLIQAGRKYRMALSIDGNDIRALYNWGLALSFRAQLIADIGPEAAYEADKVFMAAIDKFDAMLSRSKSHAPDALFRWGMALQQRSHLRPRNSKEKVKLLQQAKRLYEDALVTDEDNLQVREALSLCISELNYKQF</sequence>
<evidence type="ECO:0000256" key="1">
    <source>
        <dbReference type="SAM" id="MobiDB-lite"/>
    </source>
</evidence>
<feature type="transmembrane region" description="Helical" evidence="2">
    <location>
        <begin position="90"/>
        <end position="107"/>
    </location>
</feature>
<feature type="compositionally biased region" description="Basic and acidic residues" evidence="1">
    <location>
        <begin position="289"/>
        <end position="298"/>
    </location>
</feature>
<feature type="transmembrane region" description="Helical" evidence="2">
    <location>
        <begin position="113"/>
        <end position="131"/>
    </location>
</feature>
<comment type="caution">
    <text evidence="3">The sequence shown here is derived from an EMBL/GenBank/DDBJ whole genome shotgun (WGS) entry which is preliminary data.</text>
</comment>
<dbReference type="AlphaFoldDB" id="A0AAN8UY37"/>
<feature type="region of interest" description="Disordered" evidence="1">
    <location>
        <begin position="276"/>
        <end position="304"/>
    </location>
</feature>
<evidence type="ECO:0000313" key="3">
    <source>
        <dbReference type="EMBL" id="KAK6917532.1"/>
    </source>
</evidence>
<dbReference type="Proteomes" id="UP001370490">
    <property type="component" value="Unassembled WGS sequence"/>
</dbReference>
<dbReference type="SUPFAM" id="SSF48452">
    <property type="entry name" value="TPR-like"/>
    <property type="match status" value="1"/>
</dbReference>
<protein>
    <submittedName>
        <fullName evidence="3">Uncharacterized protein</fullName>
    </submittedName>
</protein>